<dbReference type="AlphaFoldDB" id="A0A1I7TTL7"/>
<name>A0A1I7TTL7_9PELO</name>
<protein>
    <submittedName>
        <fullName evidence="2">IstB_IS21 domain-containing protein</fullName>
    </submittedName>
</protein>
<proteinExistence type="predicted"/>
<dbReference type="eggNOG" id="ENOG502THWJ">
    <property type="taxonomic scope" value="Eukaryota"/>
</dbReference>
<organism evidence="1 2">
    <name type="scientific">Caenorhabditis tropicalis</name>
    <dbReference type="NCBI Taxonomy" id="1561998"/>
    <lineage>
        <taxon>Eukaryota</taxon>
        <taxon>Metazoa</taxon>
        <taxon>Ecdysozoa</taxon>
        <taxon>Nematoda</taxon>
        <taxon>Chromadorea</taxon>
        <taxon>Rhabditida</taxon>
        <taxon>Rhabditina</taxon>
        <taxon>Rhabditomorpha</taxon>
        <taxon>Rhabditoidea</taxon>
        <taxon>Rhabditidae</taxon>
        <taxon>Peloderinae</taxon>
        <taxon>Caenorhabditis</taxon>
    </lineage>
</organism>
<dbReference type="Proteomes" id="UP000095282">
    <property type="component" value="Unplaced"/>
</dbReference>
<sequence length="80" mass="9494">MMSIMTLNEKIRILESMRYRSKMEATLSLIRQKSYFDAEAVDFIIKNAQNSKIETVNDELEVEAMIRHRVHGMNPHKTFY</sequence>
<accession>A0A1I7TTL7</accession>
<dbReference type="WBParaSite" id="Csp11.Scaffold629.g11658.t1">
    <property type="protein sequence ID" value="Csp11.Scaffold629.g11658.t1"/>
    <property type="gene ID" value="Csp11.Scaffold629.g11658"/>
</dbReference>
<reference evidence="2" key="1">
    <citation type="submission" date="2016-11" db="UniProtKB">
        <authorList>
            <consortium name="WormBaseParasite"/>
        </authorList>
    </citation>
    <scope>IDENTIFICATION</scope>
</reference>
<evidence type="ECO:0000313" key="1">
    <source>
        <dbReference type="Proteomes" id="UP000095282"/>
    </source>
</evidence>
<keyword evidence="1" id="KW-1185">Reference proteome</keyword>
<evidence type="ECO:0000313" key="2">
    <source>
        <dbReference type="WBParaSite" id="Csp11.Scaffold629.g11658.t1"/>
    </source>
</evidence>